<sequence>MKRENPAAYFDGPYLQAAQAIEDNDMARLQILVRNGVVVDTPGRKQMTLLWYSMQRENFDAITTLIRLGSDPDKQVAQGLGTALEVALTHKDPRYLDAMLEGGLSPNLQSEDGTTLLQRATLGPNAIERIKLLVMRGADVNLRDKIGGTALADAIDVRKPEIALYLVEQGADVNATMTNGVSIAWGLQFILQRLQPGAASGEVTDITLDAKGQPVPRDTTPPSVSETDQANNKLRADFERLRDLMIAKGAQFPAEPPAKVRERMKAQGLEVAE</sequence>
<dbReference type="InterPro" id="IPR002110">
    <property type="entry name" value="Ankyrin_rpt"/>
</dbReference>
<evidence type="ECO:0000256" key="2">
    <source>
        <dbReference type="ARBA" id="ARBA00023043"/>
    </source>
</evidence>
<dbReference type="AlphaFoldDB" id="A0A514EJC3"/>
<dbReference type="SUPFAM" id="SSF48403">
    <property type="entry name" value="Ankyrin repeat"/>
    <property type="match status" value="1"/>
</dbReference>
<name>A0A514EJC3_9XANT</name>
<dbReference type="Pfam" id="PF12796">
    <property type="entry name" value="Ank_2"/>
    <property type="match status" value="1"/>
</dbReference>
<keyword evidence="1" id="KW-0677">Repeat</keyword>
<dbReference type="PANTHER" id="PTHR24141:SF1">
    <property type="entry name" value="2-5A-DEPENDENT RIBONUCLEASE"/>
    <property type="match status" value="1"/>
</dbReference>
<feature type="repeat" description="ANK" evidence="3">
    <location>
        <begin position="112"/>
        <end position="145"/>
    </location>
</feature>
<dbReference type="EMBL" id="CP038228">
    <property type="protein sequence ID" value="QDI05933.1"/>
    <property type="molecule type" value="Genomic_DNA"/>
</dbReference>
<evidence type="ECO:0000313" key="6">
    <source>
        <dbReference type="Proteomes" id="UP000319349"/>
    </source>
</evidence>
<evidence type="ECO:0000256" key="3">
    <source>
        <dbReference type="PROSITE-ProRule" id="PRU00023"/>
    </source>
</evidence>
<proteinExistence type="predicted"/>
<dbReference type="SMART" id="SM00248">
    <property type="entry name" value="ANK"/>
    <property type="match status" value="4"/>
</dbReference>
<reference evidence="5 6" key="1">
    <citation type="submission" date="2019-03" db="EMBL/GenBank/DDBJ databases">
        <title>Tal1 in Xanthomonas translucens pv. cerealis Contributes to Virulence in Bacterial Leaf Streak of Wheat.</title>
        <authorList>
            <person name="Shah S.M.A."/>
            <person name="Haq F."/>
            <person name="Ma W."/>
            <person name="Xu X."/>
            <person name="Wang S."/>
            <person name="Xu Z."/>
            <person name="Zou L."/>
            <person name="Zhu B."/>
            <person name="Chen G."/>
        </authorList>
    </citation>
    <scope>NUCLEOTIDE SEQUENCE [LARGE SCALE GENOMIC DNA]</scope>
    <source>
        <strain evidence="5 6">01</strain>
    </source>
</reference>
<evidence type="ECO:0000313" key="5">
    <source>
        <dbReference type="EMBL" id="QDI05933.1"/>
    </source>
</evidence>
<keyword evidence="2 3" id="KW-0040">ANK repeat</keyword>
<dbReference type="GO" id="GO:0006396">
    <property type="term" value="P:RNA processing"/>
    <property type="evidence" value="ECO:0007669"/>
    <property type="project" value="TreeGrafter"/>
</dbReference>
<feature type="region of interest" description="Disordered" evidence="4">
    <location>
        <begin position="210"/>
        <end position="231"/>
    </location>
</feature>
<dbReference type="GO" id="GO:0003723">
    <property type="term" value="F:RNA binding"/>
    <property type="evidence" value="ECO:0007669"/>
    <property type="project" value="TreeGrafter"/>
</dbReference>
<feature type="region of interest" description="Disordered" evidence="4">
    <location>
        <begin position="250"/>
        <end position="273"/>
    </location>
</feature>
<dbReference type="PROSITE" id="PS50088">
    <property type="entry name" value="ANK_REPEAT"/>
    <property type="match status" value="1"/>
</dbReference>
<accession>A0A514EJC3</accession>
<organism evidence="5 6">
    <name type="scientific">Xanthomonas cerealis pv. cerealis</name>
    <dbReference type="NCBI Taxonomy" id="152263"/>
    <lineage>
        <taxon>Bacteria</taxon>
        <taxon>Pseudomonadati</taxon>
        <taxon>Pseudomonadota</taxon>
        <taxon>Gammaproteobacteria</taxon>
        <taxon>Lysobacterales</taxon>
        <taxon>Lysobacteraceae</taxon>
        <taxon>Xanthomonas</taxon>
        <taxon>Xanthomonas translucens group</taxon>
        <taxon>Xanthomonas cerealis</taxon>
    </lineage>
</organism>
<dbReference type="GO" id="GO:0004540">
    <property type="term" value="F:RNA nuclease activity"/>
    <property type="evidence" value="ECO:0007669"/>
    <property type="project" value="TreeGrafter"/>
</dbReference>
<keyword evidence="6" id="KW-1185">Reference proteome</keyword>
<dbReference type="PANTHER" id="PTHR24141">
    <property type="entry name" value="2-5A-DEPENDENT RIBONUCLEASE"/>
    <property type="match status" value="1"/>
</dbReference>
<feature type="compositionally biased region" description="Polar residues" evidence="4">
    <location>
        <begin position="220"/>
        <end position="231"/>
    </location>
</feature>
<dbReference type="Gene3D" id="1.25.40.20">
    <property type="entry name" value="Ankyrin repeat-containing domain"/>
    <property type="match status" value="1"/>
</dbReference>
<gene>
    <name evidence="5" type="ORF">E4A48_15045</name>
</gene>
<dbReference type="Proteomes" id="UP000319349">
    <property type="component" value="Chromosome"/>
</dbReference>
<evidence type="ECO:0000256" key="4">
    <source>
        <dbReference type="SAM" id="MobiDB-lite"/>
    </source>
</evidence>
<evidence type="ECO:0000256" key="1">
    <source>
        <dbReference type="ARBA" id="ARBA00022737"/>
    </source>
</evidence>
<protein>
    <submittedName>
        <fullName evidence="5">Ankyrin repeat domain-containing protein</fullName>
    </submittedName>
</protein>
<dbReference type="InterPro" id="IPR036770">
    <property type="entry name" value="Ankyrin_rpt-contain_sf"/>
</dbReference>